<keyword evidence="4" id="KW-1133">Transmembrane helix</keyword>
<dbReference type="PANTHER" id="PTHR32401">
    <property type="entry name" value="CONCANAVALIN A-LIKE LECTIN FAMILY PROTEIN"/>
    <property type="match status" value="1"/>
</dbReference>
<dbReference type="InterPro" id="IPR000985">
    <property type="entry name" value="Lectin_LegA_CS"/>
</dbReference>
<dbReference type="PROSITE" id="PS00308">
    <property type="entry name" value="LECTIN_LEGUME_ALPHA"/>
    <property type="match status" value="1"/>
</dbReference>
<keyword evidence="3" id="KW-0325">Glycoprotein</keyword>
<evidence type="ECO:0000256" key="3">
    <source>
        <dbReference type="ARBA" id="ARBA00023180"/>
    </source>
</evidence>
<protein>
    <submittedName>
        <fullName evidence="6">Mannose lectin FRIL</fullName>
    </submittedName>
</protein>
<evidence type="ECO:0000256" key="2">
    <source>
        <dbReference type="ARBA" id="ARBA00022734"/>
    </source>
</evidence>
<proteinExistence type="inferred from homology"/>
<feature type="transmembrane region" description="Helical" evidence="4">
    <location>
        <begin position="43"/>
        <end position="60"/>
    </location>
</feature>
<sequence>MEVSEKKYNFFPINREGFAWTYQDSNFIAFNTTMAISTNKPSFLIPLLVFVTMFFIMFPSKVNSAQSLSFNFTKFDLDQKDLIFQGDATSTNNVLQLTKLDSGGNPVGASVGRVLFSAPFHLWENSMAVSSFETNLTIQISTPHPYYAADGFAFFLAPHDTVIPPNSWGKFLGLYSNVFRNSPTSENQSFGDVNTDSRVVAVEFDTFPNANIDPNYRHIGIDVNSIKSKETARWEWQNGKTATARISYNSASKKLTVTTFYPGMEVVTLSHDVDLHAELPEWVRVGLSASTGEEKQKNTIISWSFTSSLKNNEVKEPKEDMYIANVV</sequence>
<dbReference type="Pfam" id="PF00139">
    <property type="entry name" value="Lectin_legB"/>
    <property type="match status" value="1"/>
</dbReference>
<dbReference type="PANTHER" id="PTHR32401:SF47">
    <property type="entry name" value="LEGUME LECTIN DOMAIN-CONTAINING PROTEIN"/>
    <property type="match status" value="1"/>
</dbReference>
<keyword evidence="2 6" id="KW-0430">Lectin</keyword>
<keyword evidence="4" id="KW-0472">Membrane</keyword>
<reference evidence="6" key="2">
    <citation type="journal article" date="2016" name="Front. Plant Sci.">
        <title>Genomic Analysis of Storage Protein Deficiency in Genetically Related Lines of Common Bean (Phaseolus vulgaris).</title>
        <authorList>
            <person name="Pandurangan S."/>
            <person name="Diapari M."/>
            <person name="Yin F."/>
            <person name="Munholland S."/>
            <person name="Perry G.E."/>
            <person name="Chapman B.P."/>
            <person name="Huang S."/>
            <person name="Sparvoli F."/>
            <person name="Bollini R."/>
            <person name="Crosby W.L."/>
            <person name="Pauls K.P."/>
            <person name="Marsolais F."/>
        </authorList>
    </citation>
    <scope>NUCLEOTIDE SEQUENCE</scope>
    <source>
        <tissue evidence="6">Leaf</tissue>
    </source>
</reference>
<dbReference type="PROSITE" id="PS00307">
    <property type="entry name" value="LECTIN_LEGUME_BETA"/>
    <property type="match status" value="1"/>
</dbReference>
<dbReference type="InterPro" id="IPR050258">
    <property type="entry name" value="Leguminous_Lectin"/>
</dbReference>
<evidence type="ECO:0000256" key="4">
    <source>
        <dbReference type="SAM" id="Phobius"/>
    </source>
</evidence>
<evidence type="ECO:0000256" key="1">
    <source>
        <dbReference type="ARBA" id="ARBA00007606"/>
    </source>
</evidence>
<feature type="domain" description="Legume lectin" evidence="5">
    <location>
        <begin position="67"/>
        <end position="317"/>
    </location>
</feature>
<dbReference type="GO" id="GO:0030246">
    <property type="term" value="F:carbohydrate binding"/>
    <property type="evidence" value="ECO:0007669"/>
    <property type="project" value="UniProtKB-KW"/>
</dbReference>
<name>A0A165TQ41_PHAVU</name>
<dbReference type="InterPro" id="IPR019825">
    <property type="entry name" value="Lectin_legB_Mn/Ca_BS"/>
</dbReference>
<evidence type="ECO:0000259" key="5">
    <source>
        <dbReference type="Pfam" id="PF00139"/>
    </source>
</evidence>
<dbReference type="InterPro" id="IPR001220">
    <property type="entry name" value="Legume_lectin_dom"/>
</dbReference>
<accession>A0A165TQ41</accession>
<comment type="similarity">
    <text evidence="1">Belongs to the leguminous lectin family.</text>
</comment>
<dbReference type="CDD" id="cd06899">
    <property type="entry name" value="lectin_legume_LecRK_Arcelin_ConA"/>
    <property type="match status" value="1"/>
</dbReference>
<reference evidence="6" key="1">
    <citation type="submission" date="2015-12" db="EMBL/GenBank/DDBJ databases">
        <authorList>
            <person name="Shamseldin A."/>
            <person name="Moawad H."/>
            <person name="Abd El-Rahim W.M."/>
            <person name="Sadowsky M.J."/>
        </authorList>
    </citation>
    <scope>NUCLEOTIDE SEQUENCE</scope>
    <source>
        <tissue evidence="6">Leaf</tissue>
    </source>
</reference>
<keyword evidence="4" id="KW-0812">Transmembrane</keyword>
<dbReference type="Gene3D" id="2.60.120.200">
    <property type="match status" value="1"/>
</dbReference>
<dbReference type="EMBL" id="KU258844">
    <property type="protein sequence ID" value="AMY95822.1"/>
    <property type="molecule type" value="Genomic_DNA"/>
</dbReference>
<dbReference type="SUPFAM" id="SSF49899">
    <property type="entry name" value="Concanavalin A-like lectins/glucanases"/>
    <property type="match status" value="1"/>
</dbReference>
<organism evidence="6">
    <name type="scientific">Phaseolus vulgaris</name>
    <name type="common">Kidney bean</name>
    <name type="synonym">French bean</name>
    <dbReference type="NCBI Taxonomy" id="3885"/>
    <lineage>
        <taxon>Eukaryota</taxon>
        <taxon>Viridiplantae</taxon>
        <taxon>Streptophyta</taxon>
        <taxon>Embryophyta</taxon>
        <taxon>Tracheophyta</taxon>
        <taxon>Spermatophyta</taxon>
        <taxon>Magnoliopsida</taxon>
        <taxon>eudicotyledons</taxon>
        <taxon>Gunneridae</taxon>
        <taxon>Pentapetalae</taxon>
        <taxon>rosids</taxon>
        <taxon>fabids</taxon>
        <taxon>Fabales</taxon>
        <taxon>Fabaceae</taxon>
        <taxon>Papilionoideae</taxon>
        <taxon>50 kb inversion clade</taxon>
        <taxon>NPAAA clade</taxon>
        <taxon>indigoferoid/millettioid clade</taxon>
        <taxon>Phaseoleae</taxon>
        <taxon>Phaseolus</taxon>
    </lineage>
</organism>
<evidence type="ECO:0000313" key="6">
    <source>
        <dbReference type="EMBL" id="AMY95822.1"/>
    </source>
</evidence>
<dbReference type="InterPro" id="IPR013320">
    <property type="entry name" value="ConA-like_dom_sf"/>
</dbReference>
<dbReference type="AlphaFoldDB" id="A0A165TQ41"/>